<dbReference type="Pfam" id="PF00069">
    <property type="entry name" value="Pkinase"/>
    <property type="match status" value="1"/>
</dbReference>
<evidence type="ECO:0000256" key="2">
    <source>
        <dbReference type="ARBA" id="ARBA00005505"/>
    </source>
</evidence>
<dbReference type="InterPro" id="IPR017441">
    <property type="entry name" value="Protein_kinase_ATP_BS"/>
</dbReference>
<evidence type="ECO:0000256" key="3">
    <source>
        <dbReference type="ARBA" id="ARBA00012513"/>
    </source>
</evidence>
<evidence type="ECO:0000256" key="13">
    <source>
        <dbReference type="PROSITE-ProRule" id="PRU10141"/>
    </source>
</evidence>
<keyword evidence="10" id="KW-1035">Host cytoplasm</keyword>
<reference evidence="16" key="1">
    <citation type="submission" date="2020-06" db="EMBL/GenBank/DDBJ databases">
        <authorList>
            <consortium name="Wellcome Sanger Institute Data Sharing"/>
        </authorList>
    </citation>
    <scope>NUCLEOTIDE SEQUENCE [LARGE SCALE GENOMIC DNA]</scope>
</reference>
<dbReference type="Gene3D" id="3.30.200.20">
    <property type="entry name" value="Phosphorylase Kinase, domain 1"/>
    <property type="match status" value="1"/>
</dbReference>
<keyword evidence="7 13" id="KW-0547">Nucleotide-binding</keyword>
<dbReference type="GO" id="GO:0005524">
    <property type="term" value="F:ATP binding"/>
    <property type="evidence" value="ECO:0007669"/>
    <property type="project" value="UniProtKB-UniRule"/>
</dbReference>
<evidence type="ECO:0000313" key="16">
    <source>
        <dbReference type="Ensembl" id="ENSGWIP00000022369.1"/>
    </source>
</evidence>
<proteinExistence type="inferred from homology"/>
<accession>A0A8C5EIN9</accession>
<evidence type="ECO:0000256" key="12">
    <source>
        <dbReference type="ARBA" id="ARBA00048679"/>
    </source>
</evidence>
<keyword evidence="17" id="KW-1185">Reference proteome</keyword>
<evidence type="ECO:0000256" key="14">
    <source>
        <dbReference type="RuleBase" id="RU000304"/>
    </source>
</evidence>
<dbReference type="PANTHER" id="PTHR22984">
    <property type="entry name" value="SERINE/THREONINE-PROTEIN KINASE PIM"/>
    <property type="match status" value="1"/>
</dbReference>
<dbReference type="InterPro" id="IPR051138">
    <property type="entry name" value="PIM_Ser/Thr_kinase"/>
</dbReference>
<evidence type="ECO:0000256" key="8">
    <source>
        <dbReference type="ARBA" id="ARBA00022777"/>
    </source>
</evidence>
<dbReference type="SUPFAM" id="SSF56112">
    <property type="entry name" value="Protein kinase-like (PK-like)"/>
    <property type="match status" value="1"/>
</dbReference>
<dbReference type="GO" id="GO:0005737">
    <property type="term" value="C:cytoplasm"/>
    <property type="evidence" value="ECO:0007669"/>
    <property type="project" value="TreeGrafter"/>
</dbReference>
<comment type="catalytic activity">
    <reaction evidence="11">
        <text>L-threonyl-[protein] + ATP = O-phospho-L-threonyl-[protein] + ADP + H(+)</text>
        <dbReference type="Rhea" id="RHEA:46608"/>
        <dbReference type="Rhea" id="RHEA-COMP:11060"/>
        <dbReference type="Rhea" id="RHEA-COMP:11605"/>
        <dbReference type="ChEBI" id="CHEBI:15378"/>
        <dbReference type="ChEBI" id="CHEBI:30013"/>
        <dbReference type="ChEBI" id="CHEBI:30616"/>
        <dbReference type="ChEBI" id="CHEBI:61977"/>
        <dbReference type="ChEBI" id="CHEBI:456216"/>
        <dbReference type="EC" id="2.7.11.1"/>
    </reaction>
</comment>
<dbReference type="SMART" id="SM00220">
    <property type="entry name" value="S_TKc"/>
    <property type="match status" value="1"/>
</dbReference>
<keyword evidence="5 14" id="KW-0723">Serine/threonine-protein kinase</keyword>
<dbReference type="PROSITE" id="PS00107">
    <property type="entry name" value="PROTEIN_KINASE_ATP"/>
    <property type="match status" value="1"/>
</dbReference>
<keyword evidence="6" id="KW-0808">Transferase</keyword>
<reference evidence="16" key="3">
    <citation type="submission" date="2025-09" db="UniProtKB">
        <authorList>
            <consortium name="Ensembl"/>
        </authorList>
    </citation>
    <scope>IDENTIFICATION</scope>
</reference>
<organism evidence="16 17">
    <name type="scientific">Gouania willdenowi</name>
    <name type="common">Blunt-snouted clingfish</name>
    <name type="synonym">Lepadogaster willdenowi</name>
    <dbReference type="NCBI Taxonomy" id="441366"/>
    <lineage>
        <taxon>Eukaryota</taxon>
        <taxon>Metazoa</taxon>
        <taxon>Chordata</taxon>
        <taxon>Craniata</taxon>
        <taxon>Vertebrata</taxon>
        <taxon>Euteleostomi</taxon>
        <taxon>Actinopterygii</taxon>
        <taxon>Neopterygii</taxon>
        <taxon>Teleostei</taxon>
        <taxon>Neoteleostei</taxon>
        <taxon>Acanthomorphata</taxon>
        <taxon>Ovalentaria</taxon>
        <taxon>Blenniimorphae</taxon>
        <taxon>Blenniiformes</taxon>
        <taxon>Gobiesocoidei</taxon>
        <taxon>Gobiesocidae</taxon>
        <taxon>Gobiesocinae</taxon>
        <taxon>Gouania</taxon>
    </lineage>
</organism>
<dbReference type="GO" id="GO:0004674">
    <property type="term" value="F:protein serine/threonine kinase activity"/>
    <property type="evidence" value="ECO:0007669"/>
    <property type="project" value="UniProtKB-KW"/>
</dbReference>
<evidence type="ECO:0000313" key="17">
    <source>
        <dbReference type="Proteomes" id="UP000694680"/>
    </source>
</evidence>
<evidence type="ECO:0000256" key="1">
    <source>
        <dbReference type="ARBA" id="ARBA00004192"/>
    </source>
</evidence>
<dbReference type="AlphaFoldDB" id="A0A8C5EIN9"/>
<keyword evidence="8" id="KW-0418">Kinase</keyword>
<dbReference type="EC" id="2.7.11.1" evidence="3"/>
<comment type="subcellular location">
    <subcellularLocation>
        <location evidence="1">Host cytoplasm</location>
    </subcellularLocation>
</comment>
<dbReference type="PANTHER" id="PTHR22984:SF25">
    <property type="entry name" value="PROTEIN KINASE DOMAIN-CONTAINING PROTEIN"/>
    <property type="match status" value="1"/>
</dbReference>
<dbReference type="Proteomes" id="UP000694680">
    <property type="component" value="Chromosome 5"/>
</dbReference>
<protein>
    <recommendedName>
        <fullName evidence="4">Serine/threonine-protein kinase 1</fullName>
        <ecNumber evidence="3">2.7.11.1</ecNumber>
    </recommendedName>
</protein>
<evidence type="ECO:0000256" key="7">
    <source>
        <dbReference type="ARBA" id="ARBA00022741"/>
    </source>
</evidence>
<dbReference type="Gene3D" id="1.10.510.10">
    <property type="entry name" value="Transferase(Phosphotransferase) domain 1"/>
    <property type="match status" value="1"/>
</dbReference>
<feature type="binding site" evidence="13">
    <location>
        <position position="75"/>
    </location>
    <ligand>
        <name>ATP</name>
        <dbReference type="ChEBI" id="CHEBI:30616"/>
    </ligand>
</feature>
<dbReference type="PROSITE" id="PS00108">
    <property type="entry name" value="PROTEIN_KINASE_ST"/>
    <property type="match status" value="1"/>
</dbReference>
<keyword evidence="9 13" id="KW-0067">ATP-binding</keyword>
<dbReference type="InterPro" id="IPR000719">
    <property type="entry name" value="Prot_kinase_dom"/>
</dbReference>
<evidence type="ECO:0000256" key="9">
    <source>
        <dbReference type="ARBA" id="ARBA00022840"/>
    </source>
</evidence>
<dbReference type="InterPro" id="IPR008271">
    <property type="entry name" value="Ser/Thr_kinase_AS"/>
</dbReference>
<dbReference type="PROSITE" id="PS50011">
    <property type="entry name" value="PROTEIN_KINASE_DOM"/>
    <property type="match status" value="1"/>
</dbReference>
<evidence type="ECO:0000256" key="10">
    <source>
        <dbReference type="ARBA" id="ARBA00023200"/>
    </source>
</evidence>
<dbReference type="InterPro" id="IPR011009">
    <property type="entry name" value="Kinase-like_dom_sf"/>
</dbReference>
<evidence type="ECO:0000259" key="15">
    <source>
        <dbReference type="PROSITE" id="PS50011"/>
    </source>
</evidence>
<dbReference type="Ensembl" id="ENSGWIT00000024510.1">
    <property type="protein sequence ID" value="ENSGWIP00000022369.1"/>
    <property type="gene ID" value="ENSGWIG00000011987.1"/>
</dbReference>
<feature type="domain" description="Protein kinase" evidence="15">
    <location>
        <begin position="46"/>
        <end position="288"/>
    </location>
</feature>
<evidence type="ECO:0000256" key="5">
    <source>
        <dbReference type="ARBA" id="ARBA00022527"/>
    </source>
</evidence>
<name>A0A8C5EIN9_GOUWI</name>
<evidence type="ECO:0000256" key="11">
    <source>
        <dbReference type="ARBA" id="ARBA00047899"/>
    </source>
</evidence>
<reference evidence="16" key="2">
    <citation type="submission" date="2025-08" db="UniProtKB">
        <authorList>
            <consortium name="Ensembl"/>
        </authorList>
    </citation>
    <scope>IDENTIFICATION</scope>
</reference>
<sequence length="335" mass="38177">ENIIFPLHDEDRILFTFSTFSSKTIIPLFENYINVKFNKEEFKAQYEEREVLGEGGFGAVYAGIRRSDSKQVAIKHIPKEKVSYMLAAGLLCNGSKENHGVIGLLDVYDLEEEVLIVMERPEKSMDIFDFVKERDGQISESEAKSILKQVVDAALLMHNNGIFHRDIKGENVLVSPEETSLPIRIVDFGCAGFVFDQPYSEFCGTLGYEPPEVLEKTGYHAEPTTVWQIGAMLRFIFTYKYYTNNNYNFLSQECIDFMSQCQTFDPKQRPGLDKLQRSDAGQIVEPSFHSKHGDAAFRCYAAKKWNKLPAELKSASHGNIFKSKLKTLFFSTAYD</sequence>
<comment type="similarity">
    <text evidence="2">Belongs to the protein kinase superfamily. CAMK Ser/Thr protein kinase family. PIM subfamily.</text>
</comment>
<evidence type="ECO:0000256" key="4">
    <source>
        <dbReference type="ARBA" id="ARBA00016885"/>
    </source>
</evidence>
<evidence type="ECO:0000256" key="6">
    <source>
        <dbReference type="ARBA" id="ARBA00022679"/>
    </source>
</evidence>
<comment type="catalytic activity">
    <reaction evidence="12">
        <text>L-seryl-[protein] + ATP = O-phospho-L-seryl-[protein] + ADP + H(+)</text>
        <dbReference type="Rhea" id="RHEA:17989"/>
        <dbReference type="Rhea" id="RHEA-COMP:9863"/>
        <dbReference type="Rhea" id="RHEA-COMP:11604"/>
        <dbReference type="ChEBI" id="CHEBI:15378"/>
        <dbReference type="ChEBI" id="CHEBI:29999"/>
        <dbReference type="ChEBI" id="CHEBI:30616"/>
        <dbReference type="ChEBI" id="CHEBI:83421"/>
        <dbReference type="ChEBI" id="CHEBI:456216"/>
        <dbReference type="EC" id="2.7.11.1"/>
    </reaction>
</comment>